<protein>
    <submittedName>
        <fullName evidence="1">Uncharacterized protein</fullName>
    </submittedName>
</protein>
<accession>A0A979G7L7</accession>
<organism evidence="1 2">
    <name type="scientific">Chitinophaga pinensis (strain ATCC 43595 / DSM 2588 / LMG 13176 / NBRC 15968 / NCIMB 11800 / UQM 2034)</name>
    <dbReference type="NCBI Taxonomy" id="485918"/>
    <lineage>
        <taxon>Bacteria</taxon>
        <taxon>Pseudomonadati</taxon>
        <taxon>Bacteroidota</taxon>
        <taxon>Chitinophagia</taxon>
        <taxon>Chitinophagales</taxon>
        <taxon>Chitinophagaceae</taxon>
        <taxon>Chitinophaga</taxon>
    </lineage>
</organism>
<proteinExistence type="predicted"/>
<name>A0A979G7L7_CHIPD</name>
<evidence type="ECO:0000313" key="2">
    <source>
        <dbReference type="Proteomes" id="UP000002215"/>
    </source>
</evidence>
<reference evidence="1 2" key="2">
    <citation type="journal article" date="2010" name="Stand. Genomic Sci.">
        <title>Complete genome sequence of Chitinophaga pinensis type strain (UQM 2034).</title>
        <authorList>
            <person name="Glavina Del Rio T."/>
            <person name="Abt B."/>
            <person name="Spring S."/>
            <person name="Lapidus A."/>
            <person name="Nolan M."/>
            <person name="Tice H."/>
            <person name="Copeland A."/>
            <person name="Cheng J.F."/>
            <person name="Chen F."/>
            <person name="Bruce D."/>
            <person name="Goodwin L."/>
            <person name="Pitluck S."/>
            <person name="Ivanova N."/>
            <person name="Mavromatis K."/>
            <person name="Mikhailova N."/>
            <person name="Pati A."/>
            <person name="Chen A."/>
            <person name="Palaniappan K."/>
            <person name="Land M."/>
            <person name="Hauser L."/>
            <person name="Chang Y.J."/>
            <person name="Jeffries C.D."/>
            <person name="Chain P."/>
            <person name="Saunders E."/>
            <person name="Detter J.C."/>
            <person name="Brettin T."/>
            <person name="Rohde M."/>
            <person name="Goker M."/>
            <person name="Bristow J."/>
            <person name="Eisen J.A."/>
            <person name="Markowitz V."/>
            <person name="Hugenholtz P."/>
            <person name="Kyrpides N.C."/>
            <person name="Klenk H.P."/>
            <person name="Lucas S."/>
        </authorList>
    </citation>
    <scope>NUCLEOTIDE SEQUENCE [LARGE SCALE GENOMIC DNA]</scope>
    <source>
        <strain evidence="2">ATCC 43595 / DSM 2588 / LMG 13176 / NBRC 15968 / NCIMB 11800 / UQM 2034</strain>
    </source>
</reference>
<evidence type="ECO:0000313" key="1">
    <source>
        <dbReference type="EMBL" id="ACU62409.1"/>
    </source>
</evidence>
<dbReference type="EMBL" id="CP001699">
    <property type="protein sequence ID" value="ACU62409.1"/>
    <property type="molecule type" value="Genomic_DNA"/>
</dbReference>
<reference evidence="2" key="1">
    <citation type="submission" date="2009-08" db="EMBL/GenBank/DDBJ databases">
        <title>The complete genome of Chitinophaga pinensis DSM 2588.</title>
        <authorList>
            <consortium name="US DOE Joint Genome Institute (JGI-PGF)"/>
            <person name="Lucas S."/>
            <person name="Copeland A."/>
            <person name="Lapidus A."/>
            <person name="Glavina del Rio T."/>
            <person name="Dalin E."/>
            <person name="Tice H."/>
            <person name="Bruce D."/>
            <person name="Goodwin L."/>
            <person name="Pitluck S."/>
            <person name="Kyrpides N."/>
            <person name="Mavromatis K."/>
            <person name="Ivanova N."/>
            <person name="Mikhailova N."/>
            <person name="Sims D."/>
            <person name="Meinche L."/>
            <person name="Brettin T."/>
            <person name="Detter J.C."/>
            <person name="Han C."/>
            <person name="Larimer F."/>
            <person name="Land M."/>
            <person name="Hauser L."/>
            <person name="Markowitz V."/>
            <person name="Cheng J.-F."/>
            <person name="Hugenholtz P."/>
            <person name="Woyke T."/>
            <person name="Wu D."/>
            <person name="Spring S."/>
            <person name="Klenk H.-P."/>
            <person name="Eisen J.A."/>
        </authorList>
    </citation>
    <scope>NUCLEOTIDE SEQUENCE [LARGE SCALE GENOMIC DNA]</scope>
    <source>
        <strain evidence="2">ATCC 43595 / DSM 2588 / LMG 13176 / NBRC 15968 / NCIMB 11800 / UQM 2034</strain>
    </source>
</reference>
<dbReference type="RefSeq" id="WP_012792577.1">
    <property type="nucleotide sequence ID" value="NC_013132.1"/>
</dbReference>
<gene>
    <name evidence="1" type="ordered locus">Cpin_4976</name>
</gene>
<dbReference type="Proteomes" id="UP000002215">
    <property type="component" value="Chromosome"/>
</dbReference>
<dbReference type="OrthoDB" id="645138at2"/>
<dbReference type="KEGG" id="cpi:Cpin_4976"/>
<sequence length="254" mass="28251">MAKQTSLITFTGKLGNMIGYQRKNHYFLRSAPDTVRQTENTRRAAKRFGSASKKGALIRHAFCGQMEGDIDGTHVNRLTKAFIMNGRNHEAALKGFRFNQYTGIDHFFSIAPACSPEGVVHIPAQLLPVIKGSTALEVKVITATVSFGTQRIIHTNIHILTLNPGEYFAGAFFKIDQSSTGISVVTIQVRALREGIPSYSKKHMAADIIAVITPEREYTSDKAAYVQQHFSHNLSEVHFTNAHLHQSPVFIQRE</sequence>
<dbReference type="AlphaFoldDB" id="A0A979G7L7"/>